<accession>A0A318PP28</accession>
<evidence type="ECO:0000313" key="2">
    <source>
        <dbReference type="Proteomes" id="UP000248257"/>
    </source>
</evidence>
<dbReference type="Proteomes" id="UP000248257">
    <property type="component" value="Unassembled WGS sequence"/>
</dbReference>
<comment type="caution">
    <text evidence="1">The sequence shown here is derived from an EMBL/GenBank/DDBJ whole genome shotgun (WGS) entry which is preliminary data.</text>
</comment>
<sequence>MGSVPLLEVRAGWEFPLPSGLLSWYHRNMKDATIDTKKSIRGRPKRATTPIMVRVDERELALIDGWIAENGPPYVTRPEAIRRLTQKGLEAASQELSNGES</sequence>
<dbReference type="RefSeq" id="WP_061273065.1">
    <property type="nucleotide sequence ID" value="NZ_CBCRXN010000003.1"/>
</dbReference>
<dbReference type="AlphaFoldDB" id="A0A318PP28"/>
<keyword evidence="2" id="KW-1185">Reference proteome</keyword>
<dbReference type="OrthoDB" id="7452585at2"/>
<organism evidence="1 2">
    <name type="scientific">Komagataeibacter xylinus</name>
    <name type="common">Gluconacetobacter xylinus</name>
    <dbReference type="NCBI Taxonomy" id="28448"/>
    <lineage>
        <taxon>Bacteria</taxon>
        <taxon>Pseudomonadati</taxon>
        <taxon>Pseudomonadota</taxon>
        <taxon>Alphaproteobacteria</taxon>
        <taxon>Acetobacterales</taxon>
        <taxon>Acetobacteraceae</taxon>
        <taxon>Komagataeibacter</taxon>
    </lineage>
</organism>
<gene>
    <name evidence="1" type="ORF">CFR75_06060</name>
</gene>
<dbReference type="EMBL" id="NKUC01000009">
    <property type="protein sequence ID" value="PYD57380.1"/>
    <property type="molecule type" value="Genomic_DNA"/>
</dbReference>
<protein>
    <submittedName>
        <fullName evidence="1">Uncharacterized protein</fullName>
    </submittedName>
</protein>
<reference evidence="1 2" key="1">
    <citation type="submission" date="2017-07" db="EMBL/GenBank/DDBJ databases">
        <title>A draft genome sequence of Komagataeibacter xylinus LMG 1515.</title>
        <authorList>
            <person name="Skraban J."/>
            <person name="Cleenwerck I."/>
            <person name="Vandamme P."/>
            <person name="Trcek J."/>
        </authorList>
    </citation>
    <scope>NUCLEOTIDE SEQUENCE [LARGE SCALE GENOMIC DNA]</scope>
    <source>
        <strain evidence="1 2">LMG 1515</strain>
    </source>
</reference>
<evidence type="ECO:0000313" key="1">
    <source>
        <dbReference type="EMBL" id="PYD57380.1"/>
    </source>
</evidence>
<name>A0A318PP28_KOMXY</name>
<proteinExistence type="predicted"/>